<dbReference type="CDD" id="cd23829">
    <property type="entry name" value="RWD_RWDD2"/>
    <property type="match status" value="1"/>
</dbReference>
<comment type="caution">
    <text evidence="1">The sequence shown here is derived from an EMBL/GenBank/DDBJ whole genome shotgun (WGS) entry which is preliminary data.</text>
</comment>
<dbReference type="Pfam" id="PF06544">
    <property type="entry name" value="Prp3_C"/>
    <property type="match status" value="1"/>
</dbReference>
<dbReference type="InterPro" id="IPR017359">
    <property type="entry name" value="Phi-like"/>
</dbReference>
<dbReference type="InterPro" id="IPR016135">
    <property type="entry name" value="UBQ-conjugating_enzyme/RWD"/>
</dbReference>
<protein>
    <submittedName>
        <fullName evidence="1">RWD domain-containing protein 2A</fullName>
    </submittedName>
</protein>
<dbReference type="Pfam" id="PF05773">
    <property type="entry name" value="RWD"/>
    <property type="match status" value="1"/>
</dbReference>
<dbReference type="InterPro" id="IPR010541">
    <property type="entry name" value="Prp3_C"/>
</dbReference>
<organism evidence="1 2">
    <name type="scientific">Daphnia magna</name>
    <dbReference type="NCBI Taxonomy" id="35525"/>
    <lineage>
        <taxon>Eukaryota</taxon>
        <taxon>Metazoa</taxon>
        <taxon>Ecdysozoa</taxon>
        <taxon>Arthropoda</taxon>
        <taxon>Crustacea</taxon>
        <taxon>Branchiopoda</taxon>
        <taxon>Diplostraca</taxon>
        <taxon>Cladocera</taxon>
        <taxon>Anomopoda</taxon>
        <taxon>Daphniidae</taxon>
        <taxon>Daphnia</taxon>
    </lineage>
</organism>
<dbReference type="AlphaFoldDB" id="A0A0P6A3L9"/>
<name>A0A0P6A3L9_9CRUS</name>
<dbReference type="OrthoDB" id="432412at2759"/>
<dbReference type="SUPFAM" id="SSF54495">
    <property type="entry name" value="UBC-like"/>
    <property type="match status" value="1"/>
</dbReference>
<dbReference type="PIRSF" id="PIRSF038021">
    <property type="entry name" value="UCP038021_RWDD2"/>
    <property type="match status" value="1"/>
</dbReference>
<sequence>MDSNNHVENCIELQLSEFEMLGSMFPNMGELELTDPGVISDLQDFLAGRLPRDKISKLEYNINLTIMEAKVIISVALPDTYPDTSAQISVHSGHLGRSKHSEINLDLRNFQRTMDPGSIYIGSVVEWVQEKFPDYLSFIEENVLAPIMETEDKRTFRMWIHSHHIYSKTKMKNIEEWARELNLNGFFLPGKPGFICVEGLEKNCNIWWQRVRAMNWQRISCKLEEHDEVQKFRTFSNIANIKAAPDSSGMKAFLNYLEEHHSSHVFKEYFGFDGK</sequence>
<reference evidence="1 2" key="1">
    <citation type="submission" date="2016-03" db="EMBL/GenBank/DDBJ databases">
        <title>EvidentialGene: Evidence-directed Construction of Genes on Genomes.</title>
        <authorList>
            <person name="Gilbert D.G."/>
            <person name="Choi J.-H."/>
            <person name="Mockaitis K."/>
            <person name="Colbourne J."/>
            <person name="Pfrender M."/>
        </authorList>
    </citation>
    <scope>NUCLEOTIDE SEQUENCE [LARGE SCALE GENOMIC DNA]</scope>
    <source>
        <strain evidence="1 2">Xinb3</strain>
        <tissue evidence="1">Complete organism</tissue>
    </source>
</reference>
<dbReference type="Gene3D" id="3.10.110.10">
    <property type="entry name" value="Ubiquitin Conjugating Enzyme"/>
    <property type="match status" value="1"/>
</dbReference>
<dbReference type="PANTHER" id="PTHR15955:SF8">
    <property type="entry name" value="RWD DOMAIN-CONTAINING PROTEIN 2B-RELATED"/>
    <property type="match status" value="1"/>
</dbReference>
<accession>A0A0P6A3L9</accession>
<dbReference type="STRING" id="35525.A0A0P6A3L9"/>
<dbReference type="InterPro" id="IPR006575">
    <property type="entry name" value="RWD_dom"/>
</dbReference>
<dbReference type="CDD" id="cd24163">
    <property type="entry name" value="RWDD2_C"/>
    <property type="match status" value="1"/>
</dbReference>
<dbReference type="PANTHER" id="PTHR15955">
    <property type="entry name" value="RWD DOMAIN CONTAINING PROTEIN 2"/>
    <property type="match status" value="1"/>
</dbReference>
<dbReference type="EMBL" id="LRGB01001581">
    <property type="protein sequence ID" value="KZS11249.1"/>
    <property type="molecule type" value="Genomic_DNA"/>
</dbReference>
<dbReference type="PROSITE" id="PS50908">
    <property type="entry name" value="RWD"/>
    <property type="match status" value="1"/>
</dbReference>
<gene>
    <name evidence="1" type="ORF">APZ42_024030</name>
</gene>
<evidence type="ECO:0000313" key="2">
    <source>
        <dbReference type="Proteomes" id="UP000076858"/>
    </source>
</evidence>
<dbReference type="Proteomes" id="UP000076858">
    <property type="component" value="Unassembled WGS sequence"/>
</dbReference>
<dbReference type="InterPro" id="IPR059181">
    <property type="entry name" value="RWDD2A-B_C"/>
</dbReference>
<evidence type="ECO:0000313" key="1">
    <source>
        <dbReference type="EMBL" id="KZS11249.1"/>
    </source>
</evidence>
<proteinExistence type="predicted"/>
<keyword evidence="2" id="KW-1185">Reference proteome</keyword>